<dbReference type="HAMAP" id="MF_00472">
    <property type="entry name" value="UbiG"/>
    <property type="match status" value="1"/>
</dbReference>
<evidence type="ECO:0000313" key="5">
    <source>
        <dbReference type="EMBL" id="QXM25517.1"/>
    </source>
</evidence>
<comment type="pathway">
    <text evidence="4">Cofactor biosynthesis; ubiquinone biosynthesis.</text>
</comment>
<comment type="catalytic activity">
    <reaction evidence="4">
        <text>a 3-demethylubiquinol + S-adenosyl-L-methionine = a ubiquinol + S-adenosyl-L-homocysteine + H(+)</text>
        <dbReference type="Rhea" id="RHEA:44380"/>
        <dbReference type="Rhea" id="RHEA-COMP:9566"/>
        <dbReference type="Rhea" id="RHEA-COMP:10914"/>
        <dbReference type="ChEBI" id="CHEBI:15378"/>
        <dbReference type="ChEBI" id="CHEBI:17976"/>
        <dbReference type="ChEBI" id="CHEBI:57856"/>
        <dbReference type="ChEBI" id="CHEBI:59789"/>
        <dbReference type="ChEBI" id="CHEBI:84422"/>
        <dbReference type="EC" id="2.1.1.64"/>
    </reaction>
</comment>
<feature type="binding site" evidence="4">
    <location>
        <position position="133"/>
    </location>
    <ligand>
        <name>S-adenosyl-L-methionine</name>
        <dbReference type="ChEBI" id="CHEBI:59789"/>
    </ligand>
</feature>
<keyword evidence="2 4" id="KW-0808">Transferase</keyword>
<gene>
    <name evidence="4 5" type="primary">ubiG</name>
    <name evidence="5" type="ORF">KO353_04660</name>
</gene>
<feature type="binding site" evidence="4">
    <location>
        <position position="90"/>
    </location>
    <ligand>
        <name>S-adenosyl-L-methionine</name>
        <dbReference type="ChEBI" id="CHEBI:59789"/>
    </ligand>
</feature>
<dbReference type="NCBIfam" id="TIGR01983">
    <property type="entry name" value="UbiG"/>
    <property type="match status" value="1"/>
</dbReference>
<reference evidence="5" key="1">
    <citation type="submission" date="2021-06" db="EMBL/GenBank/DDBJ databases">
        <title>Elioraea tepida, sp. nov., a moderately thermophilic aerobic anoxygenic phototrophic bacterium isolated from an alkaline siliceous hot spring mat community in Yellowstone National Park, WY, USA.</title>
        <authorList>
            <person name="Saini M.K."/>
            <person name="Yoshida S."/>
            <person name="Sebastian A."/>
            <person name="Hirose S."/>
            <person name="Hara E."/>
            <person name="Tamaki H."/>
            <person name="Soulier N.T."/>
            <person name="Albert I."/>
            <person name="Hanada S."/>
            <person name="Bryant D.A."/>
            <person name="Tank M."/>
        </authorList>
    </citation>
    <scope>NUCLEOTIDE SEQUENCE</scope>
    <source>
        <strain evidence="5">MS-P2</strain>
    </source>
</reference>
<evidence type="ECO:0000256" key="4">
    <source>
        <dbReference type="HAMAP-Rule" id="MF_00472"/>
    </source>
</evidence>
<comment type="similarity">
    <text evidence="4">Belongs to the methyltransferase superfamily. UbiG/COQ3 family.</text>
</comment>
<keyword evidence="1 4" id="KW-0489">Methyltransferase</keyword>
<evidence type="ECO:0000256" key="3">
    <source>
        <dbReference type="ARBA" id="ARBA00022691"/>
    </source>
</evidence>
<sequence length="244" mass="25643">MGRGMARGAGGTVEAAEVARFDALAARWWDPDGPMRPLHRMNPLRTRWVMARAAEAGIAWPGARVLDVGCGAGLAAEAFARAGAEVTGIDAAAEAIAAARAHAAAQGLAVTYRVAPPETLVDEGAVFDVVTALEVIEHVADTGAFLAALAALTRPGGLVALSTINRTLRSFALAKVGAEYIARILPRGTHDWRRFVTPAELGRELRGAGFRPVATAGMTLRLPFAAWVETRDLSVNYLAAAIRL</sequence>
<evidence type="ECO:0000256" key="1">
    <source>
        <dbReference type="ARBA" id="ARBA00022603"/>
    </source>
</evidence>
<comment type="function">
    <text evidence="4">O-methyltransferase that catalyzes the 2 O-methylation steps in the ubiquinone biosynthetic pathway.</text>
</comment>
<evidence type="ECO:0000313" key="6">
    <source>
        <dbReference type="Proteomes" id="UP000694001"/>
    </source>
</evidence>
<dbReference type="Pfam" id="PF13489">
    <property type="entry name" value="Methyltransf_23"/>
    <property type="match status" value="1"/>
</dbReference>
<dbReference type="PANTHER" id="PTHR43464">
    <property type="entry name" value="METHYLTRANSFERASE"/>
    <property type="match status" value="1"/>
</dbReference>
<accession>A0A975U367</accession>
<dbReference type="InterPro" id="IPR010233">
    <property type="entry name" value="UbiG_MeTrfase"/>
</dbReference>
<dbReference type="GO" id="GO:0061542">
    <property type="term" value="F:3-demethylubiquinol 3-O-methyltransferase activity"/>
    <property type="evidence" value="ECO:0007669"/>
    <property type="project" value="UniProtKB-UniRule"/>
</dbReference>
<keyword evidence="4" id="KW-0831">Ubiquinone biosynthesis</keyword>
<keyword evidence="6" id="KW-1185">Reference proteome</keyword>
<dbReference type="GO" id="GO:0102208">
    <property type="term" value="F:2-polyprenyl-6-hydroxyphenol methylase activity"/>
    <property type="evidence" value="ECO:0007669"/>
    <property type="project" value="UniProtKB-EC"/>
</dbReference>
<dbReference type="Proteomes" id="UP000694001">
    <property type="component" value="Chromosome"/>
</dbReference>
<name>A0A975U367_9PROT</name>
<dbReference type="EC" id="2.1.1.64" evidence="4"/>
<dbReference type="AlphaFoldDB" id="A0A975U367"/>
<protein>
    <recommendedName>
        <fullName evidence="4">Ubiquinone biosynthesis O-methyltransferase</fullName>
    </recommendedName>
    <alternativeName>
        <fullName evidence="4">2-polyprenyl-6-hydroxyphenol methylase</fullName>
        <ecNumber evidence="4">2.1.1.222</ecNumber>
    </alternativeName>
    <alternativeName>
        <fullName evidence="4">3-demethylubiquinone 3-O-methyltransferase</fullName>
        <ecNumber evidence="4">2.1.1.64</ecNumber>
    </alternativeName>
</protein>
<feature type="binding site" evidence="4">
    <location>
        <position position="69"/>
    </location>
    <ligand>
        <name>S-adenosyl-L-methionine</name>
        <dbReference type="ChEBI" id="CHEBI:59789"/>
    </ligand>
</feature>
<feature type="binding site" evidence="4">
    <location>
        <position position="45"/>
    </location>
    <ligand>
        <name>S-adenosyl-L-methionine</name>
        <dbReference type="ChEBI" id="CHEBI:59789"/>
    </ligand>
</feature>
<keyword evidence="3 4" id="KW-0949">S-adenosyl-L-methionine</keyword>
<dbReference type="KEGG" id="elio:KO353_04660"/>
<proteinExistence type="inferred from homology"/>
<dbReference type="EC" id="2.1.1.222" evidence="4"/>
<organism evidence="5 6">
    <name type="scientific">Elioraea tepida</name>
    <dbReference type="NCBI Taxonomy" id="2843330"/>
    <lineage>
        <taxon>Bacteria</taxon>
        <taxon>Pseudomonadati</taxon>
        <taxon>Pseudomonadota</taxon>
        <taxon>Alphaproteobacteria</taxon>
        <taxon>Acetobacterales</taxon>
        <taxon>Elioraeaceae</taxon>
        <taxon>Elioraea</taxon>
    </lineage>
</organism>
<evidence type="ECO:0000256" key="2">
    <source>
        <dbReference type="ARBA" id="ARBA00022679"/>
    </source>
</evidence>
<dbReference type="PANTHER" id="PTHR43464:SF19">
    <property type="entry name" value="UBIQUINONE BIOSYNTHESIS O-METHYLTRANSFERASE, MITOCHONDRIAL"/>
    <property type="match status" value="1"/>
</dbReference>
<comment type="catalytic activity">
    <reaction evidence="4">
        <text>a 3-(all-trans-polyprenyl)benzene-1,2-diol + S-adenosyl-L-methionine = a 2-methoxy-6-(all-trans-polyprenyl)phenol + S-adenosyl-L-homocysteine + H(+)</text>
        <dbReference type="Rhea" id="RHEA:31411"/>
        <dbReference type="Rhea" id="RHEA-COMP:9550"/>
        <dbReference type="Rhea" id="RHEA-COMP:9551"/>
        <dbReference type="ChEBI" id="CHEBI:15378"/>
        <dbReference type="ChEBI" id="CHEBI:57856"/>
        <dbReference type="ChEBI" id="CHEBI:59789"/>
        <dbReference type="ChEBI" id="CHEBI:62729"/>
        <dbReference type="ChEBI" id="CHEBI:62731"/>
        <dbReference type="EC" id="2.1.1.222"/>
    </reaction>
</comment>
<dbReference type="EMBL" id="CP076448">
    <property type="protein sequence ID" value="QXM25517.1"/>
    <property type="molecule type" value="Genomic_DNA"/>
</dbReference>
<dbReference type="GO" id="GO:0010420">
    <property type="term" value="F:polyprenyldihydroxybenzoate methyltransferase activity"/>
    <property type="evidence" value="ECO:0007669"/>
    <property type="project" value="InterPro"/>
</dbReference>
<dbReference type="GO" id="GO:0032259">
    <property type="term" value="P:methylation"/>
    <property type="evidence" value="ECO:0007669"/>
    <property type="project" value="UniProtKB-KW"/>
</dbReference>